<evidence type="ECO:0000256" key="2">
    <source>
        <dbReference type="ARBA" id="ARBA00022692"/>
    </source>
</evidence>
<sequence>MLKRSGEYEPPLGKIWSRSESRTWTILMFTGTCVLYAARASLPICAAVIAKDFAWNKTDSGTVLSCFFWGYAFTQVFAGRIADTYGAENILPFTSLAWTMLTFFTPHLFDLAYSSEFPLFILLVVRVLTGVFQAFHIPSLASIVAKHLSANDKGRVFGIVLAGSHCGTVLAGAFGSILLEWAGWRTLFHFVGVISLLWCWMFKWLLDDRKSSLRRSSPIPDEEILLNKKHDSHESHLTIAPVQPVPWMKLFKHPAFWAAAIAQYTGGNSYSILFNWLPSYFHETFPNEKGVVYNVVPSLAIVVTSLVAPYLASKTLASGKSVTYTRKLMEGASLIGIAVCLILVSMTSYFWMTLLIFTLAMAARGLHHGGVSVNPHDFAPNYAGSVFGVFNACGAITGFVGVYVAGHILEATNNNWSYVFIVTAVQCVLGAIVYVLLGMGQKII</sequence>
<dbReference type="GO" id="GO:0016020">
    <property type="term" value="C:membrane"/>
    <property type="evidence" value="ECO:0007669"/>
    <property type="project" value="UniProtKB-SubCell"/>
</dbReference>
<feature type="transmembrane region" description="Helical" evidence="5">
    <location>
        <begin position="90"/>
        <end position="109"/>
    </location>
</feature>
<keyword evidence="3 5" id="KW-1133">Transmembrane helix</keyword>
<feature type="transmembrane region" description="Helical" evidence="5">
    <location>
        <begin position="121"/>
        <end position="144"/>
    </location>
</feature>
<feature type="transmembrane region" description="Helical" evidence="5">
    <location>
        <begin position="255"/>
        <end position="278"/>
    </location>
</feature>
<dbReference type="AlphaFoldDB" id="A0A8S1EVQ2"/>
<evidence type="ECO:0000259" key="6">
    <source>
        <dbReference type="PROSITE" id="PS50850"/>
    </source>
</evidence>
<comment type="caution">
    <text evidence="7">The sequence shown here is derived from an EMBL/GenBank/DDBJ whole genome shotgun (WGS) entry which is preliminary data.</text>
</comment>
<dbReference type="InterPro" id="IPR036259">
    <property type="entry name" value="MFS_trans_sf"/>
</dbReference>
<keyword evidence="2 5" id="KW-0812">Transmembrane</keyword>
<proteinExistence type="predicted"/>
<dbReference type="FunFam" id="1.20.1250.20:FF:000059">
    <property type="entry name" value="Solute carrier family 17 member 9"/>
    <property type="match status" value="1"/>
</dbReference>
<dbReference type="PROSITE" id="PS50850">
    <property type="entry name" value="MFS"/>
    <property type="match status" value="1"/>
</dbReference>
<dbReference type="InterPro" id="IPR050382">
    <property type="entry name" value="MFS_Na/Anion_cotransporter"/>
</dbReference>
<keyword evidence="4 5" id="KW-0472">Membrane</keyword>
<dbReference type="OrthoDB" id="2985014at2759"/>
<dbReference type="GO" id="GO:0015291">
    <property type="term" value="F:secondary active transmembrane transporter activity"/>
    <property type="evidence" value="ECO:0007669"/>
    <property type="project" value="UniProtKB-ARBA"/>
</dbReference>
<feature type="transmembrane region" description="Helical" evidence="5">
    <location>
        <begin position="416"/>
        <end position="437"/>
    </location>
</feature>
<dbReference type="SUPFAM" id="SSF103473">
    <property type="entry name" value="MFS general substrate transporter"/>
    <property type="match status" value="1"/>
</dbReference>
<dbReference type="InterPro" id="IPR044777">
    <property type="entry name" value="SLC17A9-like"/>
</dbReference>
<protein>
    <recommendedName>
        <fullName evidence="6">Major facilitator superfamily (MFS) profile domain-containing protein</fullName>
    </recommendedName>
</protein>
<evidence type="ECO:0000256" key="5">
    <source>
        <dbReference type="SAM" id="Phobius"/>
    </source>
</evidence>
<feature type="transmembrane region" description="Helical" evidence="5">
    <location>
        <begin position="156"/>
        <end position="181"/>
    </location>
</feature>
<dbReference type="Gene3D" id="1.20.1250.20">
    <property type="entry name" value="MFS general substrate transporter like domains"/>
    <property type="match status" value="2"/>
</dbReference>
<evidence type="ECO:0000313" key="8">
    <source>
        <dbReference type="Proteomes" id="UP000494206"/>
    </source>
</evidence>
<dbReference type="PANTHER" id="PTHR11662:SF279">
    <property type="entry name" value="VOLTAGE-GATED PURINE NUCLEOTIDE UNIPORTER SLC17A9"/>
    <property type="match status" value="1"/>
</dbReference>
<keyword evidence="8" id="KW-1185">Reference proteome</keyword>
<dbReference type="EMBL" id="CADEPM010000004">
    <property type="protein sequence ID" value="CAB3405518.1"/>
    <property type="molecule type" value="Genomic_DNA"/>
</dbReference>
<dbReference type="PANTHER" id="PTHR11662">
    <property type="entry name" value="SOLUTE CARRIER FAMILY 17"/>
    <property type="match status" value="1"/>
</dbReference>
<evidence type="ECO:0000256" key="4">
    <source>
        <dbReference type="ARBA" id="ARBA00023136"/>
    </source>
</evidence>
<evidence type="ECO:0000313" key="7">
    <source>
        <dbReference type="EMBL" id="CAB3405518.1"/>
    </source>
</evidence>
<dbReference type="CDD" id="cd17380">
    <property type="entry name" value="MFS_SLC17A9_like"/>
    <property type="match status" value="1"/>
</dbReference>
<feature type="transmembrane region" description="Helical" evidence="5">
    <location>
        <begin position="187"/>
        <end position="206"/>
    </location>
</feature>
<dbReference type="InterPro" id="IPR011701">
    <property type="entry name" value="MFS"/>
</dbReference>
<feature type="transmembrane region" description="Helical" evidence="5">
    <location>
        <begin position="290"/>
        <end position="312"/>
    </location>
</feature>
<evidence type="ECO:0000256" key="3">
    <source>
        <dbReference type="ARBA" id="ARBA00022989"/>
    </source>
</evidence>
<feature type="transmembrane region" description="Helical" evidence="5">
    <location>
        <begin position="24"/>
        <end position="49"/>
    </location>
</feature>
<name>A0A8S1EVQ2_9PELO</name>
<feature type="transmembrane region" description="Helical" evidence="5">
    <location>
        <begin position="382"/>
        <end position="404"/>
    </location>
</feature>
<dbReference type="Pfam" id="PF07690">
    <property type="entry name" value="MFS_1"/>
    <property type="match status" value="1"/>
</dbReference>
<dbReference type="GO" id="GO:0015867">
    <property type="term" value="P:ATP transport"/>
    <property type="evidence" value="ECO:0007669"/>
    <property type="project" value="TreeGrafter"/>
</dbReference>
<feature type="transmembrane region" description="Helical" evidence="5">
    <location>
        <begin position="333"/>
        <end position="362"/>
    </location>
</feature>
<accession>A0A8S1EVQ2</accession>
<reference evidence="7 8" key="1">
    <citation type="submission" date="2020-04" db="EMBL/GenBank/DDBJ databases">
        <authorList>
            <person name="Laetsch R D."/>
            <person name="Stevens L."/>
            <person name="Kumar S."/>
            <person name="Blaxter L. M."/>
        </authorList>
    </citation>
    <scope>NUCLEOTIDE SEQUENCE [LARGE SCALE GENOMIC DNA]</scope>
</reference>
<feature type="transmembrane region" description="Helical" evidence="5">
    <location>
        <begin position="61"/>
        <end position="78"/>
    </location>
</feature>
<organism evidence="7 8">
    <name type="scientific">Caenorhabditis bovis</name>
    <dbReference type="NCBI Taxonomy" id="2654633"/>
    <lineage>
        <taxon>Eukaryota</taxon>
        <taxon>Metazoa</taxon>
        <taxon>Ecdysozoa</taxon>
        <taxon>Nematoda</taxon>
        <taxon>Chromadorea</taxon>
        <taxon>Rhabditida</taxon>
        <taxon>Rhabditina</taxon>
        <taxon>Rhabditomorpha</taxon>
        <taxon>Rhabditoidea</taxon>
        <taxon>Rhabditidae</taxon>
        <taxon>Peloderinae</taxon>
        <taxon>Caenorhabditis</taxon>
    </lineage>
</organism>
<feature type="domain" description="Major facilitator superfamily (MFS) profile" evidence="6">
    <location>
        <begin position="24"/>
        <end position="442"/>
    </location>
</feature>
<comment type="subcellular location">
    <subcellularLocation>
        <location evidence="1">Membrane</location>
        <topology evidence="1">Multi-pass membrane protein</topology>
    </subcellularLocation>
</comment>
<gene>
    <name evidence="7" type="ORF">CBOVIS_LOCUS7704</name>
</gene>
<dbReference type="InterPro" id="IPR020846">
    <property type="entry name" value="MFS_dom"/>
</dbReference>
<evidence type="ECO:0000256" key="1">
    <source>
        <dbReference type="ARBA" id="ARBA00004141"/>
    </source>
</evidence>
<dbReference type="Proteomes" id="UP000494206">
    <property type="component" value="Unassembled WGS sequence"/>
</dbReference>